<protein>
    <submittedName>
        <fullName evidence="1">Uncharacterized protein</fullName>
    </submittedName>
</protein>
<dbReference type="Proteomes" id="UP001168098">
    <property type="component" value="Unassembled WGS sequence"/>
</dbReference>
<sequence length="138" mass="15698">MALHPDGPHPWLSIKLGNSDYHLQRQSAGYTWMFVKKKTHSRWSVIVKAPSEFNFGLSEVHLCKHPVALPISLVPSFMEQGKLANHLSEQGKERFYVEHKCIGFGIDPERVSGFEKECSCFEGNFLVPKGLLRQCKKS</sequence>
<accession>A0AA39AJH7</accession>
<proteinExistence type="predicted"/>
<gene>
    <name evidence="1" type="ORF">PVL29_002556</name>
</gene>
<keyword evidence="2" id="KW-1185">Reference proteome</keyword>
<evidence type="ECO:0000313" key="1">
    <source>
        <dbReference type="EMBL" id="KAJ9707578.1"/>
    </source>
</evidence>
<name>A0AA39AJH7_VITRO</name>
<reference evidence="1 2" key="1">
    <citation type="journal article" date="2023" name="BMC Biotechnol.">
        <title>Vitis rotundifolia cv Carlos genome sequencing.</title>
        <authorList>
            <person name="Huff M."/>
            <person name="Hulse-Kemp A."/>
            <person name="Scheffler B."/>
            <person name="Youngblood R."/>
            <person name="Simpson S."/>
            <person name="Babiker E."/>
            <person name="Staton M."/>
        </authorList>
    </citation>
    <scope>NUCLEOTIDE SEQUENCE [LARGE SCALE GENOMIC DNA]</scope>
    <source>
        <tissue evidence="1">Leaf</tissue>
    </source>
</reference>
<evidence type="ECO:0000313" key="2">
    <source>
        <dbReference type="Proteomes" id="UP001168098"/>
    </source>
</evidence>
<dbReference type="AlphaFoldDB" id="A0AA39AJH7"/>
<organism evidence="1 2">
    <name type="scientific">Vitis rotundifolia</name>
    <name type="common">Muscadine grape</name>
    <dbReference type="NCBI Taxonomy" id="103349"/>
    <lineage>
        <taxon>Eukaryota</taxon>
        <taxon>Viridiplantae</taxon>
        <taxon>Streptophyta</taxon>
        <taxon>Embryophyta</taxon>
        <taxon>Tracheophyta</taxon>
        <taxon>Spermatophyta</taxon>
        <taxon>Magnoliopsida</taxon>
        <taxon>eudicotyledons</taxon>
        <taxon>Gunneridae</taxon>
        <taxon>Pentapetalae</taxon>
        <taxon>rosids</taxon>
        <taxon>Vitales</taxon>
        <taxon>Vitaceae</taxon>
        <taxon>Viteae</taxon>
        <taxon>Vitis</taxon>
    </lineage>
</organism>
<comment type="caution">
    <text evidence="1">The sequence shown here is derived from an EMBL/GenBank/DDBJ whole genome shotgun (WGS) entry which is preliminary data.</text>
</comment>
<dbReference type="EMBL" id="JARBHA010000002">
    <property type="protein sequence ID" value="KAJ9707578.1"/>
    <property type="molecule type" value="Genomic_DNA"/>
</dbReference>